<reference evidence="2" key="1">
    <citation type="journal article" date="2010" name="Nat. Biotechnol.">
        <title>Draft genome sequence of the oilseed species Ricinus communis.</title>
        <authorList>
            <person name="Chan A.P."/>
            <person name="Crabtree J."/>
            <person name="Zhao Q."/>
            <person name="Lorenzi H."/>
            <person name="Orvis J."/>
            <person name="Puiu D."/>
            <person name="Melake-Berhan A."/>
            <person name="Jones K.M."/>
            <person name="Redman J."/>
            <person name="Chen G."/>
            <person name="Cahoon E.B."/>
            <person name="Gedil M."/>
            <person name="Stanke M."/>
            <person name="Haas B.J."/>
            <person name="Wortman J.R."/>
            <person name="Fraser-Liggett C.M."/>
            <person name="Ravel J."/>
            <person name="Rabinowicz P.D."/>
        </authorList>
    </citation>
    <scope>NUCLEOTIDE SEQUENCE [LARGE SCALE GENOMIC DNA]</scope>
    <source>
        <strain evidence="2">cv. Hale</strain>
    </source>
</reference>
<evidence type="ECO:0000313" key="1">
    <source>
        <dbReference type="EMBL" id="EEF24017.1"/>
    </source>
</evidence>
<dbReference type="InParanoid" id="B9TJE7"/>
<dbReference type="EMBL" id="EQ983785">
    <property type="protein sequence ID" value="EEF24017.1"/>
    <property type="molecule type" value="Genomic_DNA"/>
</dbReference>
<sequence length="282" mass="31571">MLDGALANLAGLIHDSVRRSTGFVINWGPPGHFERRPNVERSFKKIAEDFFHRMPSSTGSNPHSGRAPDAASAAKKHRIRASEIEDLIDVVFAAQNGIPTVGNYNNSPLDTLRYFLTGPFPKTMVRRIPRFSTSRSRCMLRTQLCTVRGGVESGRRPYIQFENVHYTSPVLNVSSRLVGTKLTIYIDDDDLRQVTAFLPEGAELGVLTAKGLWGVTKHDLTTRQAIFRLVTKRILVLSESADPIQTYLRYLSTRRSNSKSNNLLSPTTQRMWSECHGADVMP</sequence>
<name>B9TJE7_RICCO</name>
<evidence type="ECO:0000313" key="2">
    <source>
        <dbReference type="Proteomes" id="UP000008311"/>
    </source>
</evidence>
<dbReference type="Proteomes" id="UP000008311">
    <property type="component" value="Unassembled WGS sequence"/>
</dbReference>
<organism evidence="1 2">
    <name type="scientific">Ricinus communis</name>
    <name type="common">Castor bean</name>
    <dbReference type="NCBI Taxonomy" id="3988"/>
    <lineage>
        <taxon>Eukaryota</taxon>
        <taxon>Viridiplantae</taxon>
        <taxon>Streptophyta</taxon>
        <taxon>Embryophyta</taxon>
        <taxon>Tracheophyta</taxon>
        <taxon>Spermatophyta</taxon>
        <taxon>Magnoliopsida</taxon>
        <taxon>eudicotyledons</taxon>
        <taxon>Gunneridae</taxon>
        <taxon>Pentapetalae</taxon>
        <taxon>rosids</taxon>
        <taxon>fabids</taxon>
        <taxon>Malpighiales</taxon>
        <taxon>Euphorbiaceae</taxon>
        <taxon>Acalyphoideae</taxon>
        <taxon>Acalypheae</taxon>
        <taxon>Ricinus</taxon>
    </lineage>
</organism>
<keyword evidence="2" id="KW-1185">Reference proteome</keyword>
<dbReference type="AlphaFoldDB" id="B9TJE7"/>
<accession>B9TJE7</accession>
<gene>
    <name evidence="1" type="ORF">RCOM_1961760</name>
</gene>
<proteinExistence type="predicted"/>
<feature type="non-terminal residue" evidence="1">
    <location>
        <position position="282"/>
    </location>
</feature>
<protein>
    <submittedName>
        <fullName evidence="1">Uncharacterized protein</fullName>
    </submittedName>
</protein>